<proteinExistence type="predicted"/>
<name>A0A845MHF4_9PROT</name>
<feature type="signal peptide" evidence="3">
    <location>
        <begin position="1"/>
        <end position="23"/>
    </location>
</feature>
<dbReference type="CDD" id="cd14657">
    <property type="entry name" value="Imelysin_IrpA-like"/>
    <property type="match status" value="1"/>
</dbReference>
<dbReference type="Proteomes" id="UP000445696">
    <property type="component" value="Unassembled WGS sequence"/>
</dbReference>
<protein>
    <submittedName>
        <fullName evidence="5">Iron-regulated protein</fullName>
    </submittedName>
</protein>
<dbReference type="Gene3D" id="1.20.1420.20">
    <property type="entry name" value="M75 peptidase, HXXE motif"/>
    <property type="match status" value="1"/>
</dbReference>
<gene>
    <name evidence="5" type="ORF">GQF03_13755</name>
</gene>
<feature type="domain" description="Imelysin-like" evidence="4">
    <location>
        <begin position="62"/>
        <end position="390"/>
    </location>
</feature>
<dbReference type="RefSeq" id="WP_161339872.1">
    <property type="nucleotide sequence ID" value="NZ_JBHSDG010000003.1"/>
</dbReference>
<evidence type="ECO:0000313" key="5">
    <source>
        <dbReference type="EMBL" id="MZR23398.1"/>
    </source>
</evidence>
<keyword evidence="6" id="KW-1185">Reference proteome</keyword>
<dbReference type="AlphaFoldDB" id="A0A845MHF4"/>
<dbReference type="OrthoDB" id="9764688at2"/>
<dbReference type="InterPro" id="IPR038352">
    <property type="entry name" value="Imelysin_sf"/>
</dbReference>
<evidence type="ECO:0000256" key="2">
    <source>
        <dbReference type="ARBA" id="ARBA00022729"/>
    </source>
</evidence>
<accession>A0A845MHF4</accession>
<comment type="caution">
    <text evidence="5">The sequence shown here is derived from an EMBL/GenBank/DDBJ whole genome shotgun (WGS) entry which is preliminary data.</text>
</comment>
<organism evidence="5 6">
    <name type="scientific">Sneathiella chungangensis</name>
    <dbReference type="NCBI Taxonomy" id="1418234"/>
    <lineage>
        <taxon>Bacteria</taxon>
        <taxon>Pseudomonadati</taxon>
        <taxon>Pseudomonadota</taxon>
        <taxon>Alphaproteobacteria</taxon>
        <taxon>Sneathiellales</taxon>
        <taxon>Sneathiellaceae</taxon>
        <taxon>Sneathiella</taxon>
    </lineage>
</organism>
<evidence type="ECO:0000259" key="4">
    <source>
        <dbReference type="Pfam" id="PF09375"/>
    </source>
</evidence>
<keyword evidence="2 3" id="KW-0732">Signal</keyword>
<dbReference type="Pfam" id="PF09375">
    <property type="entry name" value="Peptidase_M75"/>
    <property type="match status" value="1"/>
</dbReference>
<feature type="chain" id="PRO_5032421332" evidence="3">
    <location>
        <begin position="24"/>
        <end position="409"/>
    </location>
</feature>
<evidence type="ECO:0000313" key="6">
    <source>
        <dbReference type="Proteomes" id="UP000445696"/>
    </source>
</evidence>
<evidence type="ECO:0000256" key="1">
    <source>
        <dbReference type="ARBA" id="ARBA00004196"/>
    </source>
</evidence>
<sequence>MKKISLFMSASCIALAAVSLADASQTDPVRNISSYALDKESAGYVPEYDAYPVIANYAHLVAATYQQALMDAKDLQSAIDALLEKPSEETMNAARNAWINARTSYLQTEAFRFYEGPIDFVDEKAGTEGPEGRLNAWPMNEGFIDYVDGNPDAGIINDTSIEITADLIREKDQVEDEADVTTGYHAIEFLLWGQDMSNAGPGNRPYTDYLAGKGNNDRRRLYLKTVTEMLVTDLDGLVTAWDVSYPDSYAVKFKEYSDREALGRILTSLATLSEFELALERIATGLDSGDQEDEQSCFSDNTLNDVIYDQRGIRNVYFGSYGNVSGPGIDSLVGRLAPDLNSRMIAALNRTDAAIANLNYPYDTILASAPNSRAREEAEAVISALQAQSDVLKDIGKLLGVKVIVPTGG</sequence>
<reference evidence="5 6" key="1">
    <citation type="journal article" date="2014" name="Int. J. Syst. Evol. Microbiol.">
        <title>Sneathiella chungangensis sp. nov., isolated from a marine sand, and emended description of the genus Sneathiella.</title>
        <authorList>
            <person name="Siamphan C."/>
            <person name="Kim H."/>
            <person name="Lee J.S."/>
            <person name="Kim W."/>
        </authorList>
    </citation>
    <scope>NUCLEOTIDE SEQUENCE [LARGE SCALE GENOMIC DNA]</scope>
    <source>
        <strain evidence="5 6">KCTC 32476</strain>
    </source>
</reference>
<dbReference type="EMBL" id="WTVA01000015">
    <property type="protein sequence ID" value="MZR23398.1"/>
    <property type="molecule type" value="Genomic_DNA"/>
</dbReference>
<dbReference type="InterPro" id="IPR018976">
    <property type="entry name" value="Imelysin-like"/>
</dbReference>
<evidence type="ECO:0000256" key="3">
    <source>
        <dbReference type="SAM" id="SignalP"/>
    </source>
</evidence>
<comment type="subcellular location">
    <subcellularLocation>
        <location evidence="1">Cell envelope</location>
    </subcellularLocation>
</comment>
<dbReference type="GO" id="GO:0030313">
    <property type="term" value="C:cell envelope"/>
    <property type="evidence" value="ECO:0007669"/>
    <property type="project" value="UniProtKB-SubCell"/>
</dbReference>